<evidence type="ECO:0000313" key="1">
    <source>
        <dbReference type="EMBL" id="MPC28913.1"/>
    </source>
</evidence>
<sequence length="56" mass="6873">METQYSNLICSKWLFEYQKVQLPLSINQVIHSNLSKTLNLQKFQCKFFYNFYLYLL</sequence>
<dbReference type="AlphaFoldDB" id="A0A5B7E6U6"/>
<accession>A0A5B7E6U6</accession>
<reference evidence="1 2" key="1">
    <citation type="submission" date="2019-05" db="EMBL/GenBank/DDBJ databases">
        <title>Another draft genome of Portunus trituberculatus and its Hox gene families provides insights of decapod evolution.</title>
        <authorList>
            <person name="Jeong J.-H."/>
            <person name="Song I."/>
            <person name="Kim S."/>
            <person name="Choi T."/>
            <person name="Kim D."/>
            <person name="Ryu S."/>
            <person name="Kim W."/>
        </authorList>
    </citation>
    <scope>NUCLEOTIDE SEQUENCE [LARGE SCALE GENOMIC DNA]</scope>
    <source>
        <tissue evidence="1">Muscle</tissue>
    </source>
</reference>
<protein>
    <submittedName>
        <fullName evidence="1">Uncharacterized protein</fullName>
    </submittedName>
</protein>
<evidence type="ECO:0000313" key="2">
    <source>
        <dbReference type="Proteomes" id="UP000324222"/>
    </source>
</evidence>
<comment type="caution">
    <text evidence="1">The sequence shown here is derived from an EMBL/GenBank/DDBJ whole genome shotgun (WGS) entry which is preliminary data.</text>
</comment>
<name>A0A5B7E6U6_PORTR</name>
<dbReference type="Proteomes" id="UP000324222">
    <property type="component" value="Unassembled WGS sequence"/>
</dbReference>
<proteinExistence type="predicted"/>
<dbReference type="EMBL" id="VSRR010001987">
    <property type="protein sequence ID" value="MPC28913.1"/>
    <property type="molecule type" value="Genomic_DNA"/>
</dbReference>
<gene>
    <name evidence="1" type="ORF">E2C01_022126</name>
</gene>
<organism evidence="1 2">
    <name type="scientific">Portunus trituberculatus</name>
    <name type="common">Swimming crab</name>
    <name type="synonym">Neptunus trituberculatus</name>
    <dbReference type="NCBI Taxonomy" id="210409"/>
    <lineage>
        <taxon>Eukaryota</taxon>
        <taxon>Metazoa</taxon>
        <taxon>Ecdysozoa</taxon>
        <taxon>Arthropoda</taxon>
        <taxon>Crustacea</taxon>
        <taxon>Multicrustacea</taxon>
        <taxon>Malacostraca</taxon>
        <taxon>Eumalacostraca</taxon>
        <taxon>Eucarida</taxon>
        <taxon>Decapoda</taxon>
        <taxon>Pleocyemata</taxon>
        <taxon>Brachyura</taxon>
        <taxon>Eubrachyura</taxon>
        <taxon>Portunoidea</taxon>
        <taxon>Portunidae</taxon>
        <taxon>Portuninae</taxon>
        <taxon>Portunus</taxon>
    </lineage>
</organism>
<keyword evidence="2" id="KW-1185">Reference proteome</keyword>